<feature type="compositionally biased region" description="Acidic residues" evidence="1">
    <location>
        <begin position="130"/>
        <end position="140"/>
    </location>
</feature>
<organism evidence="4 5">
    <name type="scientific">Rhodocollybia butyracea</name>
    <dbReference type="NCBI Taxonomy" id="206335"/>
    <lineage>
        <taxon>Eukaryota</taxon>
        <taxon>Fungi</taxon>
        <taxon>Dikarya</taxon>
        <taxon>Basidiomycota</taxon>
        <taxon>Agaricomycotina</taxon>
        <taxon>Agaricomycetes</taxon>
        <taxon>Agaricomycetidae</taxon>
        <taxon>Agaricales</taxon>
        <taxon>Marasmiineae</taxon>
        <taxon>Omphalotaceae</taxon>
        <taxon>Rhodocollybia</taxon>
    </lineage>
</organism>
<name>A0A9P5QB62_9AGAR</name>
<evidence type="ECO:0000256" key="2">
    <source>
        <dbReference type="SAM" id="Phobius"/>
    </source>
</evidence>
<comment type="caution">
    <text evidence="4">The sequence shown here is derived from an EMBL/GenBank/DDBJ whole genome shotgun (WGS) entry which is preliminary data.</text>
</comment>
<accession>A0A9P5QB62</accession>
<dbReference type="InterPro" id="IPR058650">
    <property type="entry name" value="Msy1/2-like"/>
</dbReference>
<feature type="transmembrane region" description="Helical" evidence="2">
    <location>
        <begin position="318"/>
        <end position="343"/>
    </location>
</feature>
<feature type="domain" description="EF-hand" evidence="3">
    <location>
        <begin position="587"/>
        <end position="622"/>
    </location>
</feature>
<dbReference type="InterPro" id="IPR006685">
    <property type="entry name" value="MscS_channel_2nd"/>
</dbReference>
<evidence type="ECO:0000259" key="3">
    <source>
        <dbReference type="PROSITE" id="PS50222"/>
    </source>
</evidence>
<dbReference type="GO" id="GO:0016020">
    <property type="term" value="C:membrane"/>
    <property type="evidence" value="ECO:0007669"/>
    <property type="project" value="InterPro"/>
</dbReference>
<feature type="region of interest" description="Disordered" evidence="1">
    <location>
        <begin position="114"/>
        <end position="140"/>
    </location>
</feature>
<feature type="transmembrane region" description="Helical" evidence="2">
    <location>
        <begin position="640"/>
        <end position="662"/>
    </location>
</feature>
<keyword evidence="2" id="KW-0472">Membrane</keyword>
<reference evidence="4" key="1">
    <citation type="submission" date="2020-11" db="EMBL/GenBank/DDBJ databases">
        <authorList>
            <consortium name="DOE Joint Genome Institute"/>
            <person name="Ahrendt S."/>
            <person name="Riley R."/>
            <person name="Andreopoulos W."/>
            <person name="Labutti K."/>
            <person name="Pangilinan J."/>
            <person name="Ruiz-Duenas F.J."/>
            <person name="Barrasa J.M."/>
            <person name="Sanchez-Garcia M."/>
            <person name="Camarero S."/>
            <person name="Miyauchi S."/>
            <person name="Serrano A."/>
            <person name="Linde D."/>
            <person name="Babiker R."/>
            <person name="Drula E."/>
            <person name="Ayuso-Fernandez I."/>
            <person name="Pacheco R."/>
            <person name="Padilla G."/>
            <person name="Ferreira P."/>
            <person name="Barriuso J."/>
            <person name="Kellner H."/>
            <person name="Castanera R."/>
            <person name="Alfaro M."/>
            <person name="Ramirez L."/>
            <person name="Pisabarro A.G."/>
            <person name="Kuo A."/>
            <person name="Tritt A."/>
            <person name="Lipzen A."/>
            <person name="He G."/>
            <person name="Yan M."/>
            <person name="Ng V."/>
            <person name="Cullen D."/>
            <person name="Martin F."/>
            <person name="Rosso M.-N."/>
            <person name="Henrissat B."/>
            <person name="Hibbett D."/>
            <person name="Martinez A.T."/>
            <person name="Grigoriev I.V."/>
        </authorList>
    </citation>
    <scope>NUCLEOTIDE SEQUENCE</scope>
    <source>
        <strain evidence="4">AH 40177</strain>
    </source>
</reference>
<feature type="region of interest" description="Disordered" evidence="1">
    <location>
        <begin position="394"/>
        <end position="423"/>
    </location>
</feature>
<dbReference type="InterPro" id="IPR002048">
    <property type="entry name" value="EF_hand_dom"/>
</dbReference>
<proteinExistence type="predicted"/>
<feature type="region of interest" description="Disordered" evidence="1">
    <location>
        <begin position="1"/>
        <end position="72"/>
    </location>
</feature>
<dbReference type="PANTHER" id="PTHR31323:SF1">
    <property type="entry name" value="MECHANOSENSITIVE ION CHANNEL PROTEIN"/>
    <property type="match status" value="1"/>
</dbReference>
<dbReference type="PANTHER" id="PTHR31323">
    <property type="entry name" value="MECHANOSENSITIVE ION CHANNEL PROTEIN MSY2"/>
    <property type="match status" value="1"/>
</dbReference>
<keyword evidence="5" id="KW-1185">Reference proteome</keyword>
<dbReference type="Proteomes" id="UP000772434">
    <property type="component" value="Unassembled WGS sequence"/>
</dbReference>
<dbReference type="GO" id="GO:0005509">
    <property type="term" value="F:calcium ion binding"/>
    <property type="evidence" value="ECO:0007669"/>
    <property type="project" value="InterPro"/>
</dbReference>
<evidence type="ECO:0000313" key="5">
    <source>
        <dbReference type="Proteomes" id="UP000772434"/>
    </source>
</evidence>
<dbReference type="Pfam" id="PF25886">
    <property type="entry name" value="Msy1"/>
    <property type="match status" value="1"/>
</dbReference>
<dbReference type="AlphaFoldDB" id="A0A9P5QB62"/>
<feature type="compositionally biased region" description="Low complexity" evidence="1">
    <location>
        <begin position="1"/>
        <end position="17"/>
    </location>
</feature>
<keyword evidence="2" id="KW-1133">Transmembrane helix</keyword>
<evidence type="ECO:0000313" key="4">
    <source>
        <dbReference type="EMBL" id="KAF9077757.1"/>
    </source>
</evidence>
<dbReference type="OrthoDB" id="544685at2759"/>
<dbReference type="PROSITE" id="PS50222">
    <property type="entry name" value="EF_HAND_2"/>
    <property type="match status" value="1"/>
</dbReference>
<dbReference type="GO" id="GO:0005262">
    <property type="term" value="F:calcium channel activity"/>
    <property type="evidence" value="ECO:0007669"/>
    <property type="project" value="TreeGrafter"/>
</dbReference>
<protein>
    <submittedName>
        <fullName evidence="4">Mechanosensitive ion channel-domain-containing protein</fullName>
    </submittedName>
</protein>
<evidence type="ECO:0000256" key="1">
    <source>
        <dbReference type="SAM" id="MobiDB-lite"/>
    </source>
</evidence>
<dbReference type="SUPFAM" id="SSF50182">
    <property type="entry name" value="Sm-like ribonucleoproteins"/>
    <property type="match status" value="1"/>
</dbReference>
<feature type="transmembrane region" description="Helical" evidence="2">
    <location>
        <begin position="278"/>
        <end position="298"/>
    </location>
</feature>
<dbReference type="Pfam" id="PF00924">
    <property type="entry name" value="MS_channel_2nd"/>
    <property type="match status" value="1"/>
</dbReference>
<feature type="transmembrane region" description="Helical" evidence="2">
    <location>
        <begin position="231"/>
        <end position="257"/>
    </location>
</feature>
<dbReference type="InterPro" id="IPR010920">
    <property type="entry name" value="LSM_dom_sf"/>
</dbReference>
<dbReference type="PROSITE" id="PS00018">
    <property type="entry name" value="EF_HAND_1"/>
    <property type="match status" value="1"/>
</dbReference>
<sequence length="953" mass="104268">MTGSSGSPSPASPTAAGKKPEHIFIDPPPSHFLSTSSLGGPEDVASPPYASTSHLPDQKLFMNSNNPYSTYPPSPAYRSQVNMQEDAKPKVHYDLEPVPVVERDKADLRLPVDNMDSHSSAAADTMSIATDDEDDDKSDYDWSGEDDLVHAEAKFEQKMGVKQKRTGWGFKRIITLLFSSLLGSTLIAGILVAPGILLYFYWYKKDPTSHRKYVVQNVQAWMFWAAANLLLSWYLAVIIDLIPTVATFTVSAVWGHVSEVIKSRVELYNSVKNTIKPVLYAASGWASWVIIFGHIYNLYDTIDSSQSRASYAHRVSQVVEFCFFGVLVVCAQQMLSHAIAFAFHRTAFKERLEEVGTALKVIEQLRNYKPKNHARGSGWGWGAPVLDKATFGFKSGHGPAHSKPGSSPLHDEGTDADNEYDDHTAVGHSRMSTLSSTFGFGKGKKRHSAIPDSVSLEMGILSSPLPESDSQPMIPSTSALFTRSPPNGSGRATPTLHRYPPAPGAGETLFAAAKALKTAILHDARNIRGGQDTDDANEGGITAALGFHNVGSSSEAKHLARSIFLKFRPLSQNRTYLIPSDFYPAFPTTTAALTAFRVFDKDKNGDLSRAELKTTILLVYRERRSLARSMRDVGKALRSLDGILFFFALVILFFISLSVFGVNIESSLSSVYTLGLGASFVFKTSASNAFDAIMFLFVTHPYDTGDRCFIDNEILVVKRMGLFATVFTRVDGTETYYFNSQLSAKFITNVRRSGDMYESVTLQMHWRTPQSKIDTLERSLNNWLATEQNRWFVPSTTVMFQSINFQRYLEVTIGIGHNGTWQDWGLRCARKTAFCAAVNYYTRELGIRCAASPQPVLGFDGVSPASPGGGGGYEADENWAGGVDVLYGEPNSSSGPSGMSPAAAAALGERDIMKENGIKSALGFTPPEGLVGSHLRARKTNSRKAMVGLAGEG</sequence>
<gene>
    <name evidence="4" type="ORF">BDP27DRAFT_1311626</name>
</gene>
<dbReference type="GO" id="GO:0006874">
    <property type="term" value="P:intracellular calcium ion homeostasis"/>
    <property type="evidence" value="ECO:0007669"/>
    <property type="project" value="TreeGrafter"/>
</dbReference>
<keyword evidence="2" id="KW-0812">Transmembrane</keyword>
<dbReference type="InterPro" id="IPR018247">
    <property type="entry name" value="EF_Hand_1_Ca_BS"/>
</dbReference>
<feature type="transmembrane region" description="Helical" evidence="2">
    <location>
        <begin position="173"/>
        <end position="202"/>
    </location>
</feature>
<dbReference type="EMBL" id="JADNRY010000003">
    <property type="protein sequence ID" value="KAF9077757.1"/>
    <property type="molecule type" value="Genomic_DNA"/>
</dbReference>